<dbReference type="RefSeq" id="WP_248341903.1">
    <property type="nucleotide sequence ID" value="NZ_AP025592.1"/>
</dbReference>
<gene>
    <name evidence="2" type="ORF">AMPC_27410</name>
</gene>
<proteinExistence type="predicted"/>
<name>A0ABM7XCN1_9BACT</name>
<organism evidence="2 3">
    <name type="scientific">Anaeromyxobacter paludicola</name>
    <dbReference type="NCBI Taxonomy" id="2918171"/>
    <lineage>
        <taxon>Bacteria</taxon>
        <taxon>Pseudomonadati</taxon>
        <taxon>Myxococcota</taxon>
        <taxon>Myxococcia</taxon>
        <taxon>Myxococcales</taxon>
        <taxon>Cystobacterineae</taxon>
        <taxon>Anaeromyxobacteraceae</taxon>
        <taxon>Anaeromyxobacter</taxon>
    </lineage>
</organism>
<evidence type="ECO:0000256" key="1">
    <source>
        <dbReference type="SAM" id="SignalP"/>
    </source>
</evidence>
<sequence>MRKLALAAALCCIVAVPCRTLAAGIPVRVRVLAGKRQGPPQVDPRLKDLQAQLSPLAWQTWTQVKEEQRDLEVGKPASFSLPDGSALELTIQEAKKDTVTFQLKVPRSQTASRLTISKDQRIVHQVAPEKDGTATFVSIRPWP</sequence>
<accession>A0ABM7XCN1</accession>
<keyword evidence="3" id="KW-1185">Reference proteome</keyword>
<reference evidence="3" key="1">
    <citation type="journal article" date="2022" name="Int. J. Syst. Evol. Microbiol.">
        <title>Anaeromyxobacter oryzae sp. nov., Anaeromyxobacter diazotrophicus sp. nov. and Anaeromyxobacter paludicola sp. nov., isolated from paddy soils.</title>
        <authorList>
            <person name="Itoh H."/>
            <person name="Xu Z."/>
            <person name="Mise K."/>
            <person name="Masuda Y."/>
            <person name="Ushijima N."/>
            <person name="Hayakawa C."/>
            <person name="Shiratori Y."/>
            <person name="Senoo K."/>
        </authorList>
    </citation>
    <scope>NUCLEOTIDE SEQUENCE [LARGE SCALE GENOMIC DNA]</scope>
    <source>
        <strain evidence="3">Red630</strain>
    </source>
</reference>
<evidence type="ECO:0000313" key="3">
    <source>
        <dbReference type="Proteomes" id="UP001162734"/>
    </source>
</evidence>
<dbReference type="EMBL" id="AP025592">
    <property type="protein sequence ID" value="BDG09628.1"/>
    <property type="molecule type" value="Genomic_DNA"/>
</dbReference>
<evidence type="ECO:0000313" key="2">
    <source>
        <dbReference type="EMBL" id="BDG09628.1"/>
    </source>
</evidence>
<protein>
    <submittedName>
        <fullName evidence="2">Uncharacterized protein</fullName>
    </submittedName>
</protein>
<feature type="signal peptide" evidence="1">
    <location>
        <begin position="1"/>
        <end position="22"/>
    </location>
</feature>
<dbReference type="Proteomes" id="UP001162734">
    <property type="component" value="Chromosome"/>
</dbReference>
<feature type="chain" id="PRO_5046136428" evidence="1">
    <location>
        <begin position="23"/>
        <end position="143"/>
    </location>
</feature>
<keyword evidence="1" id="KW-0732">Signal</keyword>